<name>A0A367XNB2_9PROT</name>
<evidence type="ECO:0000313" key="4">
    <source>
        <dbReference type="Proteomes" id="UP000252517"/>
    </source>
</evidence>
<dbReference type="InterPro" id="IPR022789">
    <property type="entry name" value="ParD"/>
</dbReference>
<evidence type="ECO:0000313" key="3">
    <source>
        <dbReference type="EMBL" id="RCK54311.1"/>
    </source>
</evidence>
<accession>A0A367XNB2</accession>
<dbReference type="InterPro" id="IPR010985">
    <property type="entry name" value="Ribbon_hlx_hlx"/>
</dbReference>
<dbReference type="GO" id="GO:0006355">
    <property type="term" value="P:regulation of DNA-templated transcription"/>
    <property type="evidence" value="ECO:0007669"/>
    <property type="project" value="InterPro"/>
</dbReference>
<evidence type="ECO:0000256" key="1">
    <source>
        <dbReference type="ARBA" id="ARBA00008580"/>
    </source>
</evidence>
<dbReference type="OrthoDB" id="9811310at2"/>
<reference evidence="3 4" key="1">
    <citation type="submission" date="2014-07" db="EMBL/GenBank/DDBJ databases">
        <title>Draft genome sequence of Thalassospira profundimaris S25-3-2.</title>
        <authorList>
            <person name="Lai Q."/>
            <person name="Shao Z."/>
        </authorList>
    </citation>
    <scope>NUCLEOTIDE SEQUENCE [LARGE SCALE GENOMIC DNA]</scope>
    <source>
        <strain evidence="3 4">S25-3-2</strain>
    </source>
</reference>
<gene>
    <name evidence="3" type="ORF">TH25_03180</name>
</gene>
<dbReference type="NCBIfam" id="TIGR02606">
    <property type="entry name" value="antidote_CC2985"/>
    <property type="match status" value="1"/>
</dbReference>
<keyword evidence="2" id="KW-1277">Toxin-antitoxin system</keyword>
<dbReference type="Pfam" id="PF03693">
    <property type="entry name" value="ParD_antitoxin"/>
    <property type="match status" value="1"/>
</dbReference>
<sequence>MAVMSVSLSDSLKEWVEEQTVEGDYMDSSDYVCDLIRKDKARQKAERLLQAAITEGVESGEPQEFDVTAFKLKMRERYAGN</sequence>
<comment type="similarity">
    <text evidence="1">Belongs to the ParD antitoxin family.</text>
</comment>
<dbReference type="AlphaFoldDB" id="A0A367XNB2"/>
<organism evidence="3 4">
    <name type="scientific">Thalassospira profundimaris</name>
    <dbReference type="NCBI Taxonomy" id="502049"/>
    <lineage>
        <taxon>Bacteria</taxon>
        <taxon>Pseudomonadati</taxon>
        <taxon>Pseudomonadota</taxon>
        <taxon>Alphaproteobacteria</taxon>
        <taxon>Rhodospirillales</taxon>
        <taxon>Thalassospiraceae</taxon>
        <taxon>Thalassospira</taxon>
    </lineage>
</organism>
<dbReference type="InterPro" id="IPR038296">
    <property type="entry name" value="ParD_sf"/>
</dbReference>
<dbReference type="EMBL" id="JPWH01000001">
    <property type="protein sequence ID" value="RCK54311.1"/>
    <property type="molecule type" value="Genomic_DNA"/>
</dbReference>
<protein>
    <submittedName>
        <fullName evidence="3">Addiction module antitoxin</fullName>
    </submittedName>
</protein>
<dbReference type="RefSeq" id="WP_114086896.1">
    <property type="nucleotide sequence ID" value="NZ_JPWH01000001.1"/>
</dbReference>
<dbReference type="PANTHER" id="PTHR36582:SF2">
    <property type="entry name" value="ANTITOXIN PARD"/>
    <property type="match status" value="1"/>
</dbReference>
<dbReference type="Proteomes" id="UP000252517">
    <property type="component" value="Unassembled WGS sequence"/>
</dbReference>
<evidence type="ECO:0000256" key="2">
    <source>
        <dbReference type="ARBA" id="ARBA00022649"/>
    </source>
</evidence>
<comment type="caution">
    <text evidence="3">The sequence shown here is derived from an EMBL/GenBank/DDBJ whole genome shotgun (WGS) entry which is preliminary data.</text>
</comment>
<dbReference type="SUPFAM" id="SSF47598">
    <property type="entry name" value="Ribbon-helix-helix"/>
    <property type="match status" value="1"/>
</dbReference>
<dbReference type="Gene3D" id="6.10.10.120">
    <property type="entry name" value="Antitoxin ParD1-like"/>
    <property type="match status" value="1"/>
</dbReference>
<dbReference type="PANTHER" id="PTHR36582">
    <property type="entry name" value="ANTITOXIN PARD"/>
    <property type="match status" value="1"/>
</dbReference>
<proteinExistence type="inferred from homology"/>